<evidence type="ECO:0000256" key="3">
    <source>
        <dbReference type="ARBA" id="ARBA00023157"/>
    </source>
</evidence>
<feature type="region of interest" description="Disordered" evidence="5">
    <location>
        <begin position="184"/>
        <end position="208"/>
    </location>
</feature>
<reference evidence="7" key="1">
    <citation type="submission" date="2021-02" db="EMBL/GenBank/DDBJ databases">
        <authorList>
            <person name="Nowell W R."/>
        </authorList>
    </citation>
    <scope>NUCLEOTIDE SEQUENCE</scope>
</reference>
<dbReference type="EMBL" id="CAJNOR010002371">
    <property type="protein sequence ID" value="CAF1284970.1"/>
    <property type="molecule type" value="Genomic_DNA"/>
</dbReference>
<protein>
    <recommendedName>
        <fullName evidence="6">CTCK domain-containing protein</fullName>
    </recommendedName>
</protein>
<comment type="caution">
    <text evidence="4">Lacks conserved residue(s) required for the propagation of feature annotation.</text>
</comment>
<evidence type="ECO:0000313" key="8">
    <source>
        <dbReference type="Proteomes" id="UP000663828"/>
    </source>
</evidence>
<dbReference type="Proteomes" id="UP000663828">
    <property type="component" value="Unassembled WGS sequence"/>
</dbReference>
<evidence type="ECO:0000256" key="1">
    <source>
        <dbReference type="ARBA" id="ARBA00004613"/>
    </source>
</evidence>
<dbReference type="InterPro" id="IPR006207">
    <property type="entry name" value="Cys_knot_C"/>
</dbReference>
<feature type="compositionally biased region" description="Low complexity" evidence="5">
    <location>
        <begin position="74"/>
        <end position="91"/>
    </location>
</feature>
<dbReference type="SMART" id="SM00041">
    <property type="entry name" value="CT"/>
    <property type="match status" value="1"/>
</dbReference>
<sequence length="208" mass="22336">VKSESADKSPFQITSKLESSPRINVDLNKKVNAVHVTLLHTNDNQSPKDVTVEIIACTEGPAGTSPPHVSTRKTSNTPSANYTSPPSSSSSQCQPKRSAAARITIGECVSEQEIEQDSCSGFCPSYEELDPFSGGIADKECFCCAPDSTYTESIVVNCRDGTTGKTQQRTSQITRIRSCKCSMCGGSPKISSSDSTNRSKGKSKTRRR</sequence>
<dbReference type="InterPro" id="IPR006208">
    <property type="entry name" value="Glyco_hormone_CN"/>
</dbReference>
<comment type="caution">
    <text evidence="7">The sequence shown here is derived from an EMBL/GenBank/DDBJ whole genome shotgun (WGS) entry which is preliminary data.</text>
</comment>
<dbReference type="InterPro" id="IPR029034">
    <property type="entry name" value="Cystine-knot_cytokine"/>
</dbReference>
<feature type="compositionally biased region" description="Polar residues" evidence="5">
    <location>
        <begin position="189"/>
        <end position="198"/>
    </location>
</feature>
<evidence type="ECO:0000259" key="6">
    <source>
        <dbReference type="PROSITE" id="PS01225"/>
    </source>
</evidence>
<keyword evidence="8" id="KW-1185">Reference proteome</keyword>
<dbReference type="GO" id="GO:0005576">
    <property type="term" value="C:extracellular region"/>
    <property type="evidence" value="ECO:0007669"/>
    <property type="project" value="UniProtKB-SubCell"/>
</dbReference>
<dbReference type="Gene3D" id="2.10.90.10">
    <property type="entry name" value="Cystine-knot cytokines"/>
    <property type="match status" value="1"/>
</dbReference>
<feature type="region of interest" description="Disordered" evidence="5">
    <location>
        <begin position="59"/>
        <end position="96"/>
    </location>
</feature>
<dbReference type="PROSITE" id="PS01225">
    <property type="entry name" value="CTCK_2"/>
    <property type="match status" value="1"/>
</dbReference>
<feature type="compositionally biased region" description="Basic residues" evidence="5">
    <location>
        <begin position="199"/>
        <end position="208"/>
    </location>
</feature>
<proteinExistence type="predicted"/>
<keyword evidence="3" id="KW-1015">Disulfide bond</keyword>
<gene>
    <name evidence="7" type="ORF">XAT740_LOCUS28023</name>
</gene>
<organism evidence="7 8">
    <name type="scientific">Adineta ricciae</name>
    <name type="common">Rotifer</name>
    <dbReference type="NCBI Taxonomy" id="249248"/>
    <lineage>
        <taxon>Eukaryota</taxon>
        <taxon>Metazoa</taxon>
        <taxon>Spiralia</taxon>
        <taxon>Gnathifera</taxon>
        <taxon>Rotifera</taxon>
        <taxon>Eurotatoria</taxon>
        <taxon>Bdelloidea</taxon>
        <taxon>Adinetida</taxon>
        <taxon>Adinetidae</taxon>
        <taxon>Adineta</taxon>
    </lineage>
</organism>
<keyword evidence="2" id="KW-0964">Secreted</keyword>
<feature type="non-terminal residue" evidence="7">
    <location>
        <position position="208"/>
    </location>
</feature>
<evidence type="ECO:0000313" key="7">
    <source>
        <dbReference type="EMBL" id="CAF1284970.1"/>
    </source>
</evidence>
<comment type="subcellular location">
    <subcellularLocation>
        <location evidence="1">Secreted</location>
    </subcellularLocation>
</comment>
<evidence type="ECO:0000256" key="5">
    <source>
        <dbReference type="SAM" id="MobiDB-lite"/>
    </source>
</evidence>
<feature type="domain" description="CTCK" evidence="6">
    <location>
        <begin position="93"/>
        <end position="185"/>
    </location>
</feature>
<name>A0A815CKJ7_ADIRI</name>
<dbReference type="AlphaFoldDB" id="A0A815CKJ7"/>
<evidence type="ECO:0000256" key="2">
    <source>
        <dbReference type="ARBA" id="ARBA00022525"/>
    </source>
</evidence>
<evidence type="ECO:0000256" key="4">
    <source>
        <dbReference type="PROSITE-ProRule" id="PRU00039"/>
    </source>
</evidence>
<accession>A0A815CKJ7</accession>
<dbReference type="Pfam" id="PF00007">
    <property type="entry name" value="Cys_knot"/>
    <property type="match status" value="1"/>
</dbReference>